<dbReference type="Pfam" id="PF17866">
    <property type="entry name" value="AAA_lid_6"/>
    <property type="match status" value="1"/>
</dbReference>
<proteinExistence type="predicted"/>
<dbReference type="InterPro" id="IPR000641">
    <property type="entry name" value="CbxX/CfxQ"/>
</dbReference>
<evidence type="ECO:0000259" key="3">
    <source>
        <dbReference type="Pfam" id="PF17866"/>
    </source>
</evidence>
<evidence type="ECO:0000313" key="4">
    <source>
        <dbReference type="EMBL" id="WGX76533.1"/>
    </source>
</evidence>
<sequence length="122" mass="14032">MEDFLKTNSGLKSRFNYNIEFEDYSPRELLDISRVIAKSNEYIIDENLDESLLELFEGKQIKGKNDSGNGRLARNIIEQAITNQSNRLAKLDENDISNEEINNLTESDFGLDKKKNLTLKKS</sequence>
<protein>
    <recommendedName>
        <fullName evidence="3">CbbX AAA lid domain-containing protein</fullName>
    </recommendedName>
</protein>
<evidence type="ECO:0000256" key="2">
    <source>
        <dbReference type="ARBA" id="ARBA00022840"/>
    </source>
</evidence>
<reference evidence="4 5" key="1">
    <citation type="submission" date="2023-04" db="EMBL/GenBank/DDBJ databases">
        <title>Bacteria Genome Submission.</title>
        <authorList>
            <person name="Isaac P."/>
        </authorList>
    </citation>
    <scope>NUCLEOTIDE SEQUENCE [LARGE SCALE GENOMIC DNA]</scope>
    <source>
        <strain evidence="4 5">SampleS7P1</strain>
    </source>
</reference>
<dbReference type="PANTHER" id="PTHR43392">
    <property type="entry name" value="AAA-TYPE ATPASE FAMILY PROTEIN / ANKYRIN REPEAT FAMILY PROTEIN"/>
    <property type="match status" value="1"/>
</dbReference>
<dbReference type="PRINTS" id="PR00819">
    <property type="entry name" value="CBXCFQXSUPER"/>
</dbReference>
<dbReference type="InterPro" id="IPR041627">
    <property type="entry name" value="AAA_lid_6"/>
</dbReference>
<dbReference type="InterPro" id="IPR027417">
    <property type="entry name" value="P-loop_NTPase"/>
</dbReference>
<keyword evidence="5" id="KW-1185">Reference proteome</keyword>
<dbReference type="PANTHER" id="PTHR43392:SF2">
    <property type="entry name" value="AAA-TYPE ATPASE FAMILY PROTEIN _ ANKYRIN REPEAT FAMILY PROTEIN"/>
    <property type="match status" value="1"/>
</dbReference>
<dbReference type="EMBL" id="CP124685">
    <property type="protein sequence ID" value="WGX76533.1"/>
    <property type="molecule type" value="Genomic_DNA"/>
</dbReference>
<dbReference type="InterPro" id="IPR050773">
    <property type="entry name" value="CbxX/CfxQ_RuBisCO_ESX"/>
</dbReference>
<dbReference type="Gene3D" id="1.10.8.60">
    <property type="match status" value="1"/>
</dbReference>
<accession>A0ABY8R7B6</accession>
<keyword evidence="2" id="KW-0067">ATP-binding</keyword>
<dbReference type="SUPFAM" id="SSF52540">
    <property type="entry name" value="P-loop containing nucleoside triphosphate hydrolases"/>
    <property type="match status" value="1"/>
</dbReference>
<dbReference type="Proteomes" id="UP001239169">
    <property type="component" value="Chromosome"/>
</dbReference>
<organism evidence="4 5">
    <name type="scientific">Paraclostridium bifermentans</name>
    <name type="common">Clostridium bifermentans</name>
    <dbReference type="NCBI Taxonomy" id="1490"/>
    <lineage>
        <taxon>Bacteria</taxon>
        <taxon>Bacillati</taxon>
        <taxon>Bacillota</taxon>
        <taxon>Clostridia</taxon>
        <taxon>Peptostreptococcales</taxon>
        <taxon>Peptostreptococcaceae</taxon>
        <taxon>Paraclostridium</taxon>
    </lineage>
</organism>
<evidence type="ECO:0000313" key="5">
    <source>
        <dbReference type="Proteomes" id="UP001239169"/>
    </source>
</evidence>
<name>A0ABY8R7B6_PARBF</name>
<keyword evidence="1" id="KW-0547">Nucleotide-binding</keyword>
<gene>
    <name evidence="4" type="ORF">QJS64_05100</name>
</gene>
<feature type="domain" description="CbbX AAA lid" evidence="3">
    <location>
        <begin position="50"/>
        <end position="109"/>
    </location>
</feature>
<evidence type="ECO:0000256" key="1">
    <source>
        <dbReference type="ARBA" id="ARBA00022741"/>
    </source>
</evidence>